<dbReference type="WBParaSite" id="Hba_06103">
    <property type="protein sequence ID" value="Hba_06103"/>
    <property type="gene ID" value="Hba_06103"/>
</dbReference>
<evidence type="ECO:0000256" key="1">
    <source>
        <dbReference type="SAM" id="Phobius"/>
    </source>
</evidence>
<sequence>MCTRCNLLPVIMSATVVGDTSYFQTLYPTIAITVSVITFLISMIFEIKYIVIFKLIKHFAAVTLILYPFMSCTFSFVFVRPYRKFIFHLLSYIPCIKSIDNLINGFLLTLSTATIHFRLTILLIEILWLLFGILKPRFREKWNFKKLCGCRTIFGLFSFYFPVKRLCGNFNNIQNTHIFEVTIIHFPLLLYVNKRKATYYIIPYSVKNNSREHCFPLRGHQLPNQFQETRDSYVSVLRMPEIRTEPYFLSCGLISLQILLFLNNNFIKFTQIFRRNSNTMPLLQKDPGRNMMHHDLMNSFHLQISLAGIHKLKSVEGNKENGCEKLEHYFCNLLPKSQIRIPNGIVLIVIICLHPCLYLFAIPIFIQYFFSIYSLHQLLKAAVYIVNEVVEHIGSVNRDNDCILKYYTTFDSTLLVSLQDLSGKKLYVLQHISYLQFRISLFRNSCLLTTAK</sequence>
<evidence type="ECO:0000313" key="2">
    <source>
        <dbReference type="Proteomes" id="UP000095283"/>
    </source>
</evidence>
<keyword evidence="2" id="KW-1185">Reference proteome</keyword>
<keyword evidence="1" id="KW-0472">Membrane</keyword>
<feature type="transmembrane region" description="Helical" evidence="1">
    <location>
        <begin position="345"/>
        <end position="370"/>
    </location>
</feature>
<organism evidence="2 3">
    <name type="scientific">Heterorhabditis bacteriophora</name>
    <name type="common">Entomopathogenic nematode worm</name>
    <dbReference type="NCBI Taxonomy" id="37862"/>
    <lineage>
        <taxon>Eukaryota</taxon>
        <taxon>Metazoa</taxon>
        <taxon>Ecdysozoa</taxon>
        <taxon>Nematoda</taxon>
        <taxon>Chromadorea</taxon>
        <taxon>Rhabditida</taxon>
        <taxon>Rhabditina</taxon>
        <taxon>Rhabditomorpha</taxon>
        <taxon>Strongyloidea</taxon>
        <taxon>Heterorhabditidae</taxon>
        <taxon>Heterorhabditis</taxon>
    </lineage>
</organism>
<reference evidence="3" key="1">
    <citation type="submission" date="2016-11" db="UniProtKB">
        <authorList>
            <consortium name="WormBaseParasite"/>
        </authorList>
    </citation>
    <scope>IDENTIFICATION</scope>
</reference>
<feature type="transmembrane region" description="Helical" evidence="1">
    <location>
        <begin position="59"/>
        <end position="79"/>
    </location>
</feature>
<dbReference type="Proteomes" id="UP000095283">
    <property type="component" value="Unplaced"/>
</dbReference>
<protein>
    <submittedName>
        <fullName evidence="3">Signal peptide protein</fullName>
    </submittedName>
</protein>
<feature type="transmembrane region" description="Helical" evidence="1">
    <location>
        <begin position="26"/>
        <end position="47"/>
    </location>
</feature>
<keyword evidence="1" id="KW-1133">Transmembrane helix</keyword>
<dbReference type="AlphaFoldDB" id="A0A1I7WLU5"/>
<accession>A0A1I7WLU5</accession>
<evidence type="ECO:0000313" key="3">
    <source>
        <dbReference type="WBParaSite" id="Hba_06103"/>
    </source>
</evidence>
<name>A0A1I7WLU5_HETBA</name>
<proteinExistence type="predicted"/>
<keyword evidence="1" id="KW-0812">Transmembrane</keyword>
<feature type="transmembrane region" description="Helical" evidence="1">
    <location>
        <begin position="146"/>
        <end position="163"/>
    </location>
</feature>
<feature type="transmembrane region" description="Helical" evidence="1">
    <location>
        <begin position="115"/>
        <end position="134"/>
    </location>
</feature>